<proteinExistence type="predicted"/>
<feature type="domain" description="Neprosin PEP catalytic" evidence="2">
    <location>
        <begin position="136"/>
        <end position="391"/>
    </location>
</feature>
<evidence type="ECO:0000256" key="1">
    <source>
        <dbReference type="SAM" id="SignalP"/>
    </source>
</evidence>
<dbReference type="InterPro" id="IPR053168">
    <property type="entry name" value="Glutamic_endopeptidase"/>
</dbReference>
<evidence type="ECO:0000259" key="2">
    <source>
        <dbReference type="PROSITE" id="PS52045"/>
    </source>
</evidence>
<reference evidence="3 4" key="1">
    <citation type="submission" date="2024-03" db="EMBL/GenBank/DDBJ databases">
        <authorList>
            <person name="Martinez-Hernandez J."/>
        </authorList>
    </citation>
    <scope>NUCLEOTIDE SEQUENCE [LARGE SCALE GENOMIC DNA]</scope>
</reference>
<feature type="signal peptide" evidence="1">
    <location>
        <begin position="1"/>
        <end position="21"/>
    </location>
</feature>
<sequence>MMIIVFLCLYLAINNYYTVDGRITSISQNQEDLDLETQLKLINKPPLKSIQVDGYIVDCIDINKQPAFDNPLLKNHKIQLKPSFEVTSMKSTGLLSIGIEEDFCPEGTIPIRRTTKDDLIRAKQLSHTNADILNKDIPGRHYAGLNLYKLNLSVDGSRYAGIRGVIAVYNLQVQNPDQITSAYIYLQNGKSVNDKNVIMTGWEVHPSVFGDGQTYFFTRWADKSQNKGCTNLICPGFIQTDKSIPLGTPVGNASTYDGEQYDMSVQISHDPETKNWWVILQNKTLGYYPEILFSNLAFANVGGWTGMTSTPRGIPSPPMGSGHFPANNLKRACYIIQMGFHLDTGEDLVPIKYEYAGPSIDSDCYEVDYEGYNDEVQQYAMLFGGPGGNCGE</sequence>
<comment type="caution">
    <text evidence="3">The sequence shown here is derived from an EMBL/GenBank/DDBJ whole genome shotgun (WGS) entry which is preliminary data.</text>
</comment>
<protein>
    <recommendedName>
        <fullName evidence="2">Neprosin PEP catalytic domain-containing protein</fullName>
    </recommendedName>
</protein>
<organism evidence="3 4">
    <name type="scientific">Lupinus luteus</name>
    <name type="common">European yellow lupine</name>
    <dbReference type="NCBI Taxonomy" id="3873"/>
    <lineage>
        <taxon>Eukaryota</taxon>
        <taxon>Viridiplantae</taxon>
        <taxon>Streptophyta</taxon>
        <taxon>Embryophyta</taxon>
        <taxon>Tracheophyta</taxon>
        <taxon>Spermatophyta</taxon>
        <taxon>Magnoliopsida</taxon>
        <taxon>eudicotyledons</taxon>
        <taxon>Gunneridae</taxon>
        <taxon>Pentapetalae</taxon>
        <taxon>rosids</taxon>
        <taxon>fabids</taxon>
        <taxon>Fabales</taxon>
        <taxon>Fabaceae</taxon>
        <taxon>Papilionoideae</taxon>
        <taxon>50 kb inversion clade</taxon>
        <taxon>genistoids sensu lato</taxon>
        <taxon>core genistoids</taxon>
        <taxon>Genisteae</taxon>
        <taxon>Lupinus</taxon>
    </lineage>
</organism>
<feature type="chain" id="PRO_5043617816" description="Neprosin PEP catalytic domain-containing protein" evidence="1">
    <location>
        <begin position="22"/>
        <end position="392"/>
    </location>
</feature>
<name>A0AAV1W332_LUPLU</name>
<dbReference type="AlphaFoldDB" id="A0AAV1W332"/>
<evidence type="ECO:0000313" key="3">
    <source>
        <dbReference type="EMBL" id="CAL0303603.1"/>
    </source>
</evidence>
<dbReference type="Proteomes" id="UP001497480">
    <property type="component" value="Unassembled WGS sequence"/>
</dbReference>
<dbReference type="Gene3D" id="3.90.1320.10">
    <property type="entry name" value="Outer-capsid protein sigma 3, large lobe"/>
    <property type="match status" value="1"/>
</dbReference>
<keyword evidence="1" id="KW-0732">Signal</keyword>
<dbReference type="InterPro" id="IPR025521">
    <property type="entry name" value="Neprosin_propep"/>
</dbReference>
<gene>
    <name evidence="3" type="ORF">LLUT_LOCUS4663</name>
</gene>
<evidence type="ECO:0000313" key="4">
    <source>
        <dbReference type="Proteomes" id="UP001497480"/>
    </source>
</evidence>
<dbReference type="Pfam" id="PF14365">
    <property type="entry name" value="Neprosin_AP"/>
    <property type="match status" value="1"/>
</dbReference>
<dbReference type="InterPro" id="IPR004314">
    <property type="entry name" value="Neprosin"/>
</dbReference>
<dbReference type="EMBL" id="CAXHTB010000003">
    <property type="protein sequence ID" value="CAL0303603.1"/>
    <property type="molecule type" value="Genomic_DNA"/>
</dbReference>
<dbReference type="PROSITE" id="PS52045">
    <property type="entry name" value="NEPROSIN_PEP_CD"/>
    <property type="match status" value="1"/>
</dbReference>
<dbReference type="PANTHER" id="PTHR31589:SF223">
    <property type="entry name" value="PROTEIN, PUTATIVE (DUF239)-RELATED"/>
    <property type="match status" value="1"/>
</dbReference>
<dbReference type="PANTHER" id="PTHR31589">
    <property type="entry name" value="PROTEIN, PUTATIVE (DUF239)-RELATED-RELATED"/>
    <property type="match status" value="1"/>
</dbReference>
<keyword evidence="4" id="KW-1185">Reference proteome</keyword>
<accession>A0AAV1W332</accession>
<dbReference type="Pfam" id="PF03080">
    <property type="entry name" value="Neprosin"/>
    <property type="match status" value="1"/>
</dbReference>